<accession>A0A6C0KF91</accession>
<proteinExistence type="predicted"/>
<organism evidence="1">
    <name type="scientific">viral metagenome</name>
    <dbReference type="NCBI Taxonomy" id="1070528"/>
    <lineage>
        <taxon>unclassified sequences</taxon>
        <taxon>metagenomes</taxon>
        <taxon>organismal metagenomes</taxon>
    </lineage>
</organism>
<dbReference type="AlphaFoldDB" id="A0A6C0KF91"/>
<name>A0A6C0KF91_9ZZZZ</name>
<sequence length="88" mass="10483">MDCGEWCLCLCLSYYLGCGTLFAGTICYEEYIAYKKIKEEYENFPREIEIGRPKSFFTMNQREYERLHPPRNIVLSRIDEEGESISEY</sequence>
<reference evidence="1" key="1">
    <citation type="journal article" date="2020" name="Nature">
        <title>Giant virus diversity and host interactions through global metagenomics.</title>
        <authorList>
            <person name="Schulz F."/>
            <person name="Roux S."/>
            <person name="Paez-Espino D."/>
            <person name="Jungbluth S."/>
            <person name="Walsh D.A."/>
            <person name="Denef V.J."/>
            <person name="McMahon K.D."/>
            <person name="Konstantinidis K.T."/>
            <person name="Eloe-Fadrosh E.A."/>
            <person name="Kyrpides N.C."/>
            <person name="Woyke T."/>
        </authorList>
    </citation>
    <scope>NUCLEOTIDE SEQUENCE</scope>
    <source>
        <strain evidence="1">GVMAG-S-1102244-55</strain>
    </source>
</reference>
<evidence type="ECO:0000313" key="1">
    <source>
        <dbReference type="EMBL" id="QHU14914.1"/>
    </source>
</evidence>
<dbReference type="EMBL" id="MN740847">
    <property type="protein sequence ID" value="QHU14914.1"/>
    <property type="molecule type" value="Genomic_DNA"/>
</dbReference>
<protein>
    <submittedName>
        <fullName evidence="1">Uncharacterized protein</fullName>
    </submittedName>
</protein>